<evidence type="ECO:0000256" key="1">
    <source>
        <dbReference type="SAM" id="Coils"/>
    </source>
</evidence>
<feature type="coiled-coil region" evidence="1">
    <location>
        <begin position="54"/>
        <end position="88"/>
    </location>
</feature>
<dbReference type="EMBL" id="JBBNAF010000005">
    <property type="protein sequence ID" value="KAK9144023.1"/>
    <property type="molecule type" value="Genomic_DNA"/>
</dbReference>
<dbReference type="PANTHER" id="PTHR33566:SF6">
    <property type="entry name" value="PROTEIN DEFECTIVE IN MERISTEM SILENCING 3"/>
    <property type="match status" value="1"/>
</dbReference>
<comment type="caution">
    <text evidence="2">The sequence shown here is derived from an EMBL/GenBank/DDBJ whole genome shotgun (WGS) entry which is preliminary data.</text>
</comment>
<gene>
    <name evidence="2" type="ORF">Syun_013423</name>
</gene>
<organism evidence="2 3">
    <name type="scientific">Stephania yunnanensis</name>
    <dbReference type="NCBI Taxonomy" id="152371"/>
    <lineage>
        <taxon>Eukaryota</taxon>
        <taxon>Viridiplantae</taxon>
        <taxon>Streptophyta</taxon>
        <taxon>Embryophyta</taxon>
        <taxon>Tracheophyta</taxon>
        <taxon>Spermatophyta</taxon>
        <taxon>Magnoliopsida</taxon>
        <taxon>Ranunculales</taxon>
        <taxon>Menispermaceae</taxon>
        <taxon>Menispermoideae</taxon>
        <taxon>Cissampelideae</taxon>
        <taxon>Stephania</taxon>
    </lineage>
</organism>
<sequence>MFQRNLQLSVHPNALPTIEPSKLMTLDWSSPRAPAEGEMQKGSLLKVESVVGYSQKLQDDLQKLGIKIKKHEENLRFLKTQIDQLDESILDMQVSLGNYHSSNGKSMENDSNKEFQNEEKTIEQILQQEKSAAGVVCQLRSHHGTQAPHLPLTKEVLGTVATLGKVNDDNLSRLFSEYLGLETMMAIVCKTREGVKALETYDSEGEINKSTSLHGLGSSIGRHVDGRFLVISLEDLRPYSGDLMADDPQRRLAILKPRLPSGKCPPGFIGFAVNMINLDDTNLYFMTAGGQGLRDTLFYCLFSRLQVYRTRAEMELALPCISDGALSLDGGMMRTNGVYYLGSREEVKVRFPVRSGPPVLPIQYVETAGRIKTMAWDRERITDDMQREQTLLDHSKKSFELKKQEYVKFLAESSSLAVEHHVHMGGTKNGLR</sequence>
<dbReference type="AlphaFoldDB" id="A0AAP0PGJ3"/>
<reference evidence="2 3" key="1">
    <citation type="submission" date="2024-01" db="EMBL/GenBank/DDBJ databases">
        <title>Genome assemblies of Stephania.</title>
        <authorList>
            <person name="Yang L."/>
        </authorList>
    </citation>
    <scope>NUCLEOTIDE SEQUENCE [LARGE SCALE GENOMIC DNA]</scope>
    <source>
        <strain evidence="2">YNDBR</strain>
        <tissue evidence="2">Leaf</tissue>
    </source>
</reference>
<keyword evidence="3" id="KW-1185">Reference proteome</keyword>
<keyword evidence="1" id="KW-0175">Coiled coil</keyword>
<evidence type="ECO:0000313" key="3">
    <source>
        <dbReference type="Proteomes" id="UP001420932"/>
    </source>
</evidence>
<evidence type="ECO:0000313" key="2">
    <source>
        <dbReference type="EMBL" id="KAK9144023.1"/>
    </source>
</evidence>
<name>A0AAP0PGJ3_9MAGN</name>
<protein>
    <recommendedName>
        <fullName evidence="4">Protein DEFECTIVE IN MERISTEM SILENCING 3</fullName>
    </recommendedName>
</protein>
<proteinExistence type="predicted"/>
<dbReference type="PANTHER" id="PTHR33566">
    <property type="entry name" value="EN/SPM-LIKE TRANSPOSON-RELATED"/>
    <property type="match status" value="1"/>
</dbReference>
<accession>A0AAP0PGJ3</accession>
<dbReference type="Proteomes" id="UP001420932">
    <property type="component" value="Unassembled WGS sequence"/>
</dbReference>
<evidence type="ECO:0008006" key="4">
    <source>
        <dbReference type="Google" id="ProtNLM"/>
    </source>
</evidence>